<accession>A0A2W5H988</accession>
<dbReference type="AlphaFoldDB" id="A0A2W5H988"/>
<evidence type="ECO:0000313" key="1">
    <source>
        <dbReference type="EMBL" id="PZP51992.1"/>
    </source>
</evidence>
<dbReference type="Proteomes" id="UP000249645">
    <property type="component" value="Unassembled WGS sequence"/>
</dbReference>
<gene>
    <name evidence="1" type="ORF">DI598_01760</name>
</gene>
<name>A0A2W5H988_9SPHI</name>
<proteinExistence type="predicted"/>
<protein>
    <submittedName>
        <fullName evidence="1">Uncharacterized protein</fullName>
    </submittedName>
</protein>
<sequence>MATFLLNCSMDKIKHNKMKQKISILSLALAFSIFLISCGSTSHTVDGVNLNGSYVLNNVTINGISGGSVTTTQAGNSTATVTHNVKMNTLIFDDAAPDCFKGSTWVLPHNGYGSYTINSNADCGNGQRSIIWSIRTDANKKKIFQLKITNGAKGKTVTTGYLLDVTNLTQSGFSLTEPITASDGTNGTVTFDFVRQ</sequence>
<organism evidence="1 2">
    <name type="scientific">Pseudopedobacter saltans</name>
    <dbReference type="NCBI Taxonomy" id="151895"/>
    <lineage>
        <taxon>Bacteria</taxon>
        <taxon>Pseudomonadati</taxon>
        <taxon>Bacteroidota</taxon>
        <taxon>Sphingobacteriia</taxon>
        <taxon>Sphingobacteriales</taxon>
        <taxon>Sphingobacteriaceae</taxon>
        <taxon>Pseudopedobacter</taxon>
    </lineage>
</organism>
<evidence type="ECO:0000313" key="2">
    <source>
        <dbReference type="Proteomes" id="UP000249645"/>
    </source>
</evidence>
<dbReference type="EMBL" id="QFOI01000015">
    <property type="protein sequence ID" value="PZP51992.1"/>
    <property type="molecule type" value="Genomic_DNA"/>
</dbReference>
<comment type="caution">
    <text evidence="1">The sequence shown here is derived from an EMBL/GenBank/DDBJ whole genome shotgun (WGS) entry which is preliminary data.</text>
</comment>
<reference evidence="1 2" key="1">
    <citation type="submission" date="2017-11" db="EMBL/GenBank/DDBJ databases">
        <title>Infants hospitalized years apart are colonized by the same room-sourced microbial strains.</title>
        <authorList>
            <person name="Brooks B."/>
            <person name="Olm M.R."/>
            <person name="Firek B.A."/>
            <person name="Baker R."/>
            <person name="Thomas B.C."/>
            <person name="Morowitz M.J."/>
            <person name="Banfield J.F."/>
        </authorList>
    </citation>
    <scope>NUCLEOTIDE SEQUENCE [LARGE SCALE GENOMIC DNA]</scope>
    <source>
        <strain evidence="1">S2_009_000_R2_76</strain>
    </source>
</reference>